<dbReference type="PANTHER" id="PTHR39608:SF1">
    <property type="entry name" value="INTEGRAL MEMBRANE PROTEIN (AFU_ORTHOLOGUE AFUA_5G08640)"/>
    <property type="match status" value="1"/>
</dbReference>
<dbReference type="PANTHER" id="PTHR39608">
    <property type="entry name" value="INTEGRAL MEMBRANE PROTEIN (AFU_ORTHOLOGUE AFUA_5G08640)"/>
    <property type="match status" value="1"/>
</dbReference>
<dbReference type="HOGENOM" id="CLU_079951_2_0_1"/>
<reference evidence="2" key="1">
    <citation type="submission" date="2015-01" db="EMBL/GenBank/DDBJ databases">
        <title>The Genome Sequence of Cladophialophora bantiana CBS 173.52.</title>
        <authorList>
            <consortium name="The Broad Institute Genomics Platform"/>
            <person name="Cuomo C."/>
            <person name="de Hoog S."/>
            <person name="Gorbushina A."/>
            <person name="Stielow B."/>
            <person name="Teixiera M."/>
            <person name="Abouelleil A."/>
            <person name="Chapman S.B."/>
            <person name="Priest M."/>
            <person name="Young S.K."/>
            <person name="Wortman J."/>
            <person name="Nusbaum C."/>
            <person name="Birren B."/>
        </authorList>
    </citation>
    <scope>NUCLEOTIDE SEQUENCE [LARGE SCALE GENOMIC DNA]</scope>
    <source>
        <strain evidence="2">CBS 173.52</strain>
    </source>
</reference>
<dbReference type="Proteomes" id="UP000053789">
    <property type="component" value="Unassembled WGS sequence"/>
</dbReference>
<proteinExistence type="predicted"/>
<dbReference type="RefSeq" id="XP_016621966.1">
    <property type="nucleotide sequence ID" value="XM_016761628.1"/>
</dbReference>
<name>A0A0D2G9I9_CLAB1</name>
<keyword evidence="1" id="KW-0472">Membrane</keyword>
<protein>
    <recommendedName>
        <fullName evidence="4">MARVEL domain-containing protein</fullName>
    </recommendedName>
</protein>
<dbReference type="VEuPathDB" id="FungiDB:Z519_03881"/>
<evidence type="ECO:0000313" key="2">
    <source>
        <dbReference type="EMBL" id="KIW95297.1"/>
    </source>
</evidence>
<accession>A0A0D2G9I9</accession>
<dbReference type="OrthoDB" id="4134168at2759"/>
<feature type="transmembrane region" description="Helical" evidence="1">
    <location>
        <begin position="52"/>
        <end position="74"/>
    </location>
</feature>
<dbReference type="GeneID" id="27696809"/>
<evidence type="ECO:0000256" key="1">
    <source>
        <dbReference type="SAM" id="Phobius"/>
    </source>
</evidence>
<dbReference type="AlphaFoldDB" id="A0A0D2G9I9"/>
<keyword evidence="3" id="KW-1185">Reference proteome</keyword>
<organism evidence="2 3">
    <name type="scientific">Cladophialophora bantiana (strain ATCC 10958 / CBS 173.52 / CDC B-1940 / NIH 8579)</name>
    <name type="common">Xylohypha bantiana</name>
    <dbReference type="NCBI Taxonomy" id="1442370"/>
    <lineage>
        <taxon>Eukaryota</taxon>
        <taxon>Fungi</taxon>
        <taxon>Dikarya</taxon>
        <taxon>Ascomycota</taxon>
        <taxon>Pezizomycotina</taxon>
        <taxon>Eurotiomycetes</taxon>
        <taxon>Chaetothyriomycetidae</taxon>
        <taxon>Chaetothyriales</taxon>
        <taxon>Herpotrichiellaceae</taxon>
        <taxon>Cladophialophora</taxon>
    </lineage>
</organism>
<keyword evidence="1" id="KW-0812">Transmembrane</keyword>
<evidence type="ECO:0008006" key="4">
    <source>
        <dbReference type="Google" id="ProtNLM"/>
    </source>
</evidence>
<evidence type="ECO:0000313" key="3">
    <source>
        <dbReference type="Proteomes" id="UP000053789"/>
    </source>
</evidence>
<keyword evidence="1" id="KW-1133">Transmembrane helix</keyword>
<dbReference type="EMBL" id="KN846984">
    <property type="protein sequence ID" value="KIW95297.1"/>
    <property type="molecule type" value="Genomic_DNA"/>
</dbReference>
<feature type="transmembrane region" description="Helical" evidence="1">
    <location>
        <begin position="21"/>
        <end position="40"/>
    </location>
</feature>
<sequence length="176" mass="20178">MKMFEKMTKPSDTVVRNVSRFLYQAEALFGGIILGIVSWYLSHWQDTEKYPGARLCFTEIFAGFAIIYGSILIWTYNWFPYLFAVINFIFSLAFFSAFGALIEWDCNENWVGWKENIGGSYKACWKATEAFTFIAAFFFLVSTVFACMTTSATTEHHMPMYHRKASGTSSTPETQV</sequence>
<feature type="transmembrane region" description="Helical" evidence="1">
    <location>
        <begin position="81"/>
        <end position="102"/>
    </location>
</feature>
<gene>
    <name evidence="2" type="ORF">Z519_03881</name>
</gene>
<feature type="transmembrane region" description="Helical" evidence="1">
    <location>
        <begin position="130"/>
        <end position="154"/>
    </location>
</feature>